<dbReference type="Pfam" id="PF13426">
    <property type="entry name" value="PAS_9"/>
    <property type="match status" value="1"/>
</dbReference>
<keyword evidence="9" id="KW-0902">Two-component regulatory system</keyword>
<dbReference type="SUPFAM" id="SSF47384">
    <property type="entry name" value="Homodimeric domain of signal transducing histidine kinase"/>
    <property type="match status" value="1"/>
</dbReference>
<dbReference type="SUPFAM" id="SSF55785">
    <property type="entry name" value="PYP-like sensor domain (PAS domain)"/>
    <property type="match status" value="2"/>
</dbReference>
<dbReference type="FunFam" id="3.30.565.10:FF:000006">
    <property type="entry name" value="Sensor histidine kinase WalK"/>
    <property type="match status" value="1"/>
</dbReference>
<evidence type="ECO:0000256" key="10">
    <source>
        <dbReference type="ARBA" id="ARBA00023136"/>
    </source>
</evidence>
<dbReference type="SUPFAM" id="SSF55874">
    <property type="entry name" value="ATPase domain of HSP90 chaperone/DNA topoisomerase II/histidine kinase"/>
    <property type="match status" value="1"/>
</dbReference>
<dbReference type="PANTHER" id="PTHR43711">
    <property type="entry name" value="TWO-COMPONENT HISTIDINE KINASE"/>
    <property type="match status" value="1"/>
</dbReference>
<dbReference type="EC" id="2.7.13.3" evidence="3"/>
<dbReference type="OrthoDB" id="8579121at2"/>
<proteinExistence type="predicted"/>
<dbReference type="AlphaFoldDB" id="A0A0K6H8W2"/>
<dbReference type="Pfam" id="PF02518">
    <property type="entry name" value="HATPase_c"/>
    <property type="match status" value="1"/>
</dbReference>
<dbReference type="GO" id="GO:0005886">
    <property type="term" value="C:plasma membrane"/>
    <property type="evidence" value="ECO:0007669"/>
    <property type="project" value="UniProtKB-SubCell"/>
</dbReference>
<evidence type="ECO:0000256" key="4">
    <source>
        <dbReference type="ARBA" id="ARBA00022553"/>
    </source>
</evidence>
<dbReference type="PROSITE" id="PS50109">
    <property type="entry name" value="HIS_KIN"/>
    <property type="match status" value="1"/>
</dbReference>
<dbReference type="InterPro" id="IPR004358">
    <property type="entry name" value="Sig_transdc_His_kin-like_C"/>
</dbReference>
<dbReference type="Gene3D" id="1.10.287.130">
    <property type="match status" value="1"/>
</dbReference>
<dbReference type="PROSITE" id="PS50113">
    <property type="entry name" value="PAC"/>
    <property type="match status" value="2"/>
</dbReference>
<dbReference type="Pfam" id="PF03924">
    <property type="entry name" value="CHASE"/>
    <property type="match status" value="1"/>
</dbReference>
<evidence type="ECO:0000256" key="8">
    <source>
        <dbReference type="ARBA" id="ARBA00022989"/>
    </source>
</evidence>
<accession>A0A0K6H8W2</accession>
<dbReference type="FunFam" id="1.10.287.130:FF:000001">
    <property type="entry name" value="Two-component sensor histidine kinase"/>
    <property type="match status" value="1"/>
</dbReference>
<sequence>MPALRPRTWLVLWFMFTAGALGLQAMLAHRDADRQALAQRTQAAQTRLALLESRLYSQLNAVGFLANSLGGADPDTLMRVLARLPGLQTPAEPLLTGAGLVSRVPNAGRIAFEDSLGTSIRAPHEGRLYPSPSLPVYFPVRFYAPDTAEGLPQGFDTGSLPGWNLALESARENHQPYLLPPSSLDAQNGALHMVASLPDRDDIVLVRLSRRRLLDLTSPSGPTDGLRLVVWQQGRNPAPFLDTLPQAPLPTARPLLSAKRVFGGLPVMVTVFSLGDTLPVSANLPATLLPTFLFALLVLGGGWLLVGWQRRLSAEVVRQEQALRDSTEQLQAQRAEHSLSQRALTESEARQRAILQASSDAILLIDHDGRITHANPAAARLIGQSAVSVEGLPIGVLLSELYRTDGRAGFRTLAMRHAGYPFEAHLVRNDNSRLPVEVTLSQVILPNDRFYVAVCRDISVRKEQEAALIRLKNSLAEQVEVQRRQLSALLEASPLAMAYVVNRDFKQVNRAFLEMFRLAEDQTNNLSTRILYDSDTHWERAGRLFFDHVNDGRVIHSEQRLVTGDGTPIWCRMYGKVVNPSMPGLGSVWVYQDISAQRAAEEALRDAKNLAEETSRAKTEFLANMSHELRTPMHAVLGFAEMGATRVEEASREKLGQYFERIHTSGRRLMGLLNDLLDLAKMEAGRMEYHFEALDVAGLLAEACEEMASLAERSGLRFEVTAPEGLSGQWDSQRIRQVVVNLLSNAIRFSPPQGVIELTARRLPALPDERIEISVTDHGPGIPPAELESIFDKFIQSSSTKTGAGGTGLGLAICREIVTAHQGQIHADNAPHGGARFAFILPVHPVSHR</sequence>
<dbReference type="NCBIfam" id="TIGR00229">
    <property type="entry name" value="sensory_box"/>
    <property type="match status" value="2"/>
</dbReference>
<evidence type="ECO:0000259" key="12">
    <source>
        <dbReference type="PROSITE" id="PS50112"/>
    </source>
</evidence>
<dbReference type="InterPro" id="IPR035965">
    <property type="entry name" value="PAS-like_dom_sf"/>
</dbReference>
<keyword evidence="6" id="KW-0812">Transmembrane</keyword>
<feature type="domain" description="PAC" evidence="13">
    <location>
        <begin position="420"/>
        <end position="470"/>
    </location>
</feature>
<dbReference type="Pfam" id="PF00512">
    <property type="entry name" value="HisKA"/>
    <property type="match status" value="1"/>
</dbReference>
<dbReference type="GO" id="GO:0000155">
    <property type="term" value="F:phosphorelay sensor kinase activity"/>
    <property type="evidence" value="ECO:0007669"/>
    <property type="project" value="InterPro"/>
</dbReference>
<evidence type="ECO:0000313" key="15">
    <source>
        <dbReference type="Proteomes" id="UP000243535"/>
    </source>
</evidence>
<organism evidence="14 15">
    <name type="scientific">Gulbenkiania indica</name>
    <dbReference type="NCBI Taxonomy" id="375574"/>
    <lineage>
        <taxon>Bacteria</taxon>
        <taxon>Pseudomonadati</taxon>
        <taxon>Pseudomonadota</taxon>
        <taxon>Betaproteobacteria</taxon>
        <taxon>Neisseriales</taxon>
        <taxon>Chromobacteriaceae</taxon>
        <taxon>Gulbenkiania</taxon>
    </lineage>
</organism>
<dbReference type="SMART" id="SM00388">
    <property type="entry name" value="HisKA"/>
    <property type="match status" value="1"/>
</dbReference>
<reference evidence="15" key="1">
    <citation type="submission" date="2015-08" db="EMBL/GenBank/DDBJ databases">
        <authorList>
            <person name="Varghese N."/>
        </authorList>
    </citation>
    <scope>NUCLEOTIDE SEQUENCE [LARGE SCALE GENOMIC DNA]</scope>
    <source>
        <strain evidence="15">DSM 17901</strain>
    </source>
</reference>
<dbReference type="InterPro" id="IPR036890">
    <property type="entry name" value="HATPase_C_sf"/>
</dbReference>
<dbReference type="PRINTS" id="PR00344">
    <property type="entry name" value="BCTRLSENSOR"/>
</dbReference>
<dbReference type="SMART" id="SM00091">
    <property type="entry name" value="PAS"/>
    <property type="match status" value="2"/>
</dbReference>
<evidence type="ECO:0000256" key="3">
    <source>
        <dbReference type="ARBA" id="ARBA00012438"/>
    </source>
</evidence>
<dbReference type="PROSITE" id="PS50112">
    <property type="entry name" value="PAS"/>
    <property type="match status" value="1"/>
</dbReference>
<dbReference type="PANTHER" id="PTHR43711:SF1">
    <property type="entry name" value="HISTIDINE KINASE 1"/>
    <property type="match status" value="1"/>
</dbReference>
<dbReference type="RefSeq" id="WP_055434539.1">
    <property type="nucleotide sequence ID" value="NZ_CYHA01000011.1"/>
</dbReference>
<evidence type="ECO:0000256" key="9">
    <source>
        <dbReference type="ARBA" id="ARBA00023012"/>
    </source>
</evidence>
<feature type="domain" description="PAC" evidence="13">
    <location>
        <begin position="555"/>
        <end position="606"/>
    </location>
</feature>
<gene>
    <name evidence="14" type="ORF">Ga0061063_0092</name>
</gene>
<keyword evidence="10" id="KW-0472">Membrane</keyword>
<dbReference type="STRING" id="375574.GCA_001418035_02675"/>
<protein>
    <recommendedName>
        <fullName evidence="3">histidine kinase</fullName>
        <ecNumber evidence="3">2.7.13.3</ecNumber>
    </recommendedName>
</protein>
<dbReference type="CDD" id="cd00130">
    <property type="entry name" value="PAS"/>
    <property type="match status" value="1"/>
</dbReference>
<keyword evidence="15" id="KW-1185">Reference proteome</keyword>
<dbReference type="InterPro" id="IPR050736">
    <property type="entry name" value="Sensor_HK_Regulatory"/>
</dbReference>
<dbReference type="InterPro" id="IPR003661">
    <property type="entry name" value="HisK_dim/P_dom"/>
</dbReference>
<comment type="subcellular location">
    <subcellularLocation>
        <location evidence="2">Cell inner membrane</location>
        <topology evidence="2">Multi-pass membrane protein</topology>
    </subcellularLocation>
</comment>
<dbReference type="EMBL" id="CYHA01000011">
    <property type="protein sequence ID" value="CUA87173.1"/>
    <property type="molecule type" value="Genomic_DNA"/>
</dbReference>
<comment type="catalytic activity">
    <reaction evidence="1">
        <text>ATP + protein L-histidine = ADP + protein N-phospho-L-histidine.</text>
        <dbReference type="EC" id="2.7.13.3"/>
    </reaction>
</comment>
<dbReference type="InterPro" id="IPR005467">
    <property type="entry name" value="His_kinase_dom"/>
</dbReference>
<evidence type="ECO:0000256" key="7">
    <source>
        <dbReference type="ARBA" id="ARBA00022777"/>
    </source>
</evidence>
<feature type="domain" description="Histidine kinase" evidence="11">
    <location>
        <begin position="624"/>
        <end position="845"/>
    </location>
</feature>
<dbReference type="Proteomes" id="UP000243535">
    <property type="component" value="Unassembled WGS sequence"/>
</dbReference>
<dbReference type="SMART" id="SM00387">
    <property type="entry name" value="HATPase_c"/>
    <property type="match status" value="1"/>
</dbReference>
<name>A0A0K6H8W2_9NEIS</name>
<keyword evidence="8" id="KW-1133">Transmembrane helix</keyword>
<dbReference type="InterPro" id="IPR000700">
    <property type="entry name" value="PAS-assoc_C"/>
</dbReference>
<keyword evidence="4" id="KW-0597">Phosphoprotein</keyword>
<dbReference type="Pfam" id="PF13188">
    <property type="entry name" value="PAS_8"/>
    <property type="match status" value="1"/>
</dbReference>
<evidence type="ECO:0000313" key="14">
    <source>
        <dbReference type="EMBL" id="CUA87173.1"/>
    </source>
</evidence>
<evidence type="ECO:0000256" key="5">
    <source>
        <dbReference type="ARBA" id="ARBA00022679"/>
    </source>
</evidence>
<dbReference type="InterPro" id="IPR000014">
    <property type="entry name" value="PAS"/>
</dbReference>
<dbReference type="InterPro" id="IPR042240">
    <property type="entry name" value="CHASE_sf"/>
</dbReference>
<evidence type="ECO:0000256" key="2">
    <source>
        <dbReference type="ARBA" id="ARBA00004429"/>
    </source>
</evidence>
<evidence type="ECO:0000256" key="1">
    <source>
        <dbReference type="ARBA" id="ARBA00000085"/>
    </source>
</evidence>
<dbReference type="CDD" id="cd00082">
    <property type="entry name" value="HisKA"/>
    <property type="match status" value="1"/>
</dbReference>
<evidence type="ECO:0000256" key="6">
    <source>
        <dbReference type="ARBA" id="ARBA00022692"/>
    </source>
</evidence>
<dbReference type="InterPro" id="IPR036097">
    <property type="entry name" value="HisK_dim/P_sf"/>
</dbReference>
<evidence type="ECO:0000259" key="11">
    <source>
        <dbReference type="PROSITE" id="PS50109"/>
    </source>
</evidence>
<keyword evidence="5" id="KW-0808">Transferase</keyword>
<feature type="domain" description="PAS" evidence="12">
    <location>
        <begin position="347"/>
        <end position="391"/>
    </location>
</feature>
<dbReference type="Gene3D" id="3.30.450.350">
    <property type="entry name" value="CHASE domain"/>
    <property type="match status" value="1"/>
</dbReference>
<keyword evidence="7" id="KW-0418">Kinase</keyword>
<dbReference type="InterPro" id="IPR003594">
    <property type="entry name" value="HATPase_dom"/>
</dbReference>
<evidence type="ECO:0000259" key="13">
    <source>
        <dbReference type="PROSITE" id="PS50113"/>
    </source>
</evidence>
<dbReference type="InterPro" id="IPR006189">
    <property type="entry name" value="CHASE_dom"/>
</dbReference>
<dbReference type="Gene3D" id="3.30.565.10">
    <property type="entry name" value="Histidine kinase-like ATPase, C-terminal domain"/>
    <property type="match status" value="1"/>
</dbReference>
<dbReference type="Gene3D" id="3.30.450.20">
    <property type="entry name" value="PAS domain"/>
    <property type="match status" value="2"/>
</dbReference>